<gene>
    <name evidence="1" type="ORF">CLODIP_2_CD09066</name>
</gene>
<dbReference type="InterPro" id="IPR032675">
    <property type="entry name" value="LRR_dom_sf"/>
</dbReference>
<dbReference type="Gene3D" id="3.80.10.10">
    <property type="entry name" value="Ribonuclease Inhibitor"/>
    <property type="match status" value="1"/>
</dbReference>
<dbReference type="AlphaFoldDB" id="A0A8S1EC85"/>
<reference evidence="1 2" key="1">
    <citation type="submission" date="2020-04" db="EMBL/GenBank/DDBJ databases">
        <authorList>
            <person name="Alioto T."/>
            <person name="Alioto T."/>
            <person name="Gomez Garrido J."/>
        </authorList>
    </citation>
    <scope>NUCLEOTIDE SEQUENCE [LARGE SCALE GENOMIC DNA]</scope>
</reference>
<name>A0A8S1EC85_9INSE</name>
<comment type="caution">
    <text evidence="1">The sequence shown here is derived from an EMBL/GenBank/DDBJ whole genome shotgun (WGS) entry which is preliminary data.</text>
</comment>
<protein>
    <submittedName>
        <fullName evidence="1">Uncharacterized protein</fullName>
    </submittedName>
</protein>
<dbReference type="Proteomes" id="UP000494165">
    <property type="component" value="Unassembled WGS sequence"/>
</dbReference>
<dbReference type="PANTHER" id="PTHR33332">
    <property type="entry name" value="REVERSE TRANSCRIPTASE DOMAIN-CONTAINING PROTEIN"/>
    <property type="match status" value="1"/>
</dbReference>
<evidence type="ECO:0000313" key="2">
    <source>
        <dbReference type="Proteomes" id="UP000494165"/>
    </source>
</evidence>
<dbReference type="EMBL" id="CADEPI010000635">
    <property type="protein sequence ID" value="CAB3387837.1"/>
    <property type="molecule type" value="Genomic_DNA"/>
</dbReference>
<accession>A0A8S1EC85</accession>
<dbReference type="OrthoDB" id="5953030at2759"/>
<proteinExistence type="predicted"/>
<evidence type="ECO:0000313" key="1">
    <source>
        <dbReference type="EMBL" id="CAB3387837.1"/>
    </source>
</evidence>
<organism evidence="1 2">
    <name type="scientific">Cloeon dipterum</name>
    <dbReference type="NCBI Taxonomy" id="197152"/>
    <lineage>
        <taxon>Eukaryota</taxon>
        <taxon>Metazoa</taxon>
        <taxon>Ecdysozoa</taxon>
        <taxon>Arthropoda</taxon>
        <taxon>Hexapoda</taxon>
        <taxon>Insecta</taxon>
        <taxon>Pterygota</taxon>
        <taxon>Palaeoptera</taxon>
        <taxon>Ephemeroptera</taxon>
        <taxon>Pisciforma</taxon>
        <taxon>Baetidae</taxon>
        <taxon>Cloeon</taxon>
    </lineage>
</organism>
<keyword evidence="2" id="KW-1185">Reference proteome</keyword>
<sequence length="658" mass="76250">MSFIQNPKSLVETTFNIIIDNVDRYGENLETKLAPQPRQMVLEELLKRIHQAGCVNIADKAWNKYVTNQRFGSEFPLSESLQHLAIRAPNLQELKIDHVHRRKGLLGREEITSLSHLQNLSRLYIIHSTVLHSELKEIVKHCRGLQDIEVVELELDGEEKKIDFFDDGFLYHEIRFGTVDISIKLDKDLSKPDRHLEGPGPHYHLVGHPWNVENLELLETQPHATELTMICSNFENEYDVVRFPRLPKLRCATFTCLEYQTHALRIFLKINGHLLRRLTIESEYYTSVDKISSISMEEIFGWCSNLEWFSVDLNLDSHNVPIDCLSKLKWFKCIDFGTSDVDISSILSAPQLEGFEIMIYNFDLGDRETFFSRIAQREILINLKRFKIHTFVKEDAAVLLEDQLIDAIKSAIPDVEEIQNSCQEDVDALQEDLYNIDVWCSNNGITLDAKKCKIVDITRARVPLQFVYTLGATVLEYVHKERMLGVHITSDLRWHEHTDIVRAKAARNLGFAARNLRGCTPRVKRVAYLTLVRLVMTFGLPAWHPTTQDNVNRLERVQKRAVHFIYGRNPPPANEQKIMPFPMLLRYNDLIFFKKCRVLRGDSGQHPRLQPPPTRSVFGKRAISFRVVKPWNDLPPALKDCNAAQFPALLKQHMWQEF</sequence>